<keyword evidence="8 13" id="KW-0560">Oxidoreductase</keyword>
<dbReference type="InterPro" id="IPR017972">
    <property type="entry name" value="Cyt_P450_CS"/>
</dbReference>
<dbReference type="Proteomes" id="UP001189624">
    <property type="component" value="Chromosome 3"/>
</dbReference>
<feature type="binding site" description="axial binding residue" evidence="12">
    <location>
        <position position="444"/>
    </location>
    <ligand>
        <name>heme</name>
        <dbReference type="ChEBI" id="CHEBI:30413"/>
    </ligand>
    <ligandPart>
        <name>Fe</name>
        <dbReference type="ChEBI" id="CHEBI:18248"/>
    </ligandPart>
</feature>
<dbReference type="GO" id="GO:0005506">
    <property type="term" value="F:iron ion binding"/>
    <property type="evidence" value="ECO:0007669"/>
    <property type="project" value="InterPro"/>
</dbReference>
<evidence type="ECO:0000256" key="3">
    <source>
        <dbReference type="ARBA" id="ARBA00010617"/>
    </source>
</evidence>
<keyword evidence="10 13" id="KW-0503">Monooxygenase</keyword>
<dbReference type="EMBL" id="OY731400">
    <property type="protein sequence ID" value="CAJ1940045.1"/>
    <property type="molecule type" value="Genomic_DNA"/>
</dbReference>
<comment type="similarity">
    <text evidence="3 13">Belongs to the cytochrome P450 family.</text>
</comment>
<accession>A0AA86S301</accession>
<name>A0AA86S301_9FABA</name>
<dbReference type="InterPro" id="IPR002401">
    <property type="entry name" value="Cyt_P450_E_grp-I"/>
</dbReference>
<evidence type="ECO:0000256" key="11">
    <source>
        <dbReference type="ARBA" id="ARBA00023136"/>
    </source>
</evidence>
<evidence type="ECO:0000256" key="8">
    <source>
        <dbReference type="ARBA" id="ARBA00023002"/>
    </source>
</evidence>
<evidence type="ECO:0000256" key="13">
    <source>
        <dbReference type="RuleBase" id="RU000461"/>
    </source>
</evidence>
<evidence type="ECO:0000313" key="14">
    <source>
        <dbReference type="EMBL" id="CAJ1940045.1"/>
    </source>
</evidence>
<dbReference type="InterPro" id="IPR001128">
    <property type="entry name" value="Cyt_P450"/>
</dbReference>
<dbReference type="GO" id="GO:0020037">
    <property type="term" value="F:heme binding"/>
    <property type="evidence" value="ECO:0007669"/>
    <property type="project" value="InterPro"/>
</dbReference>
<evidence type="ECO:0000313" key="15">
    <source>
        <dbReference type="Proteomes" id="UP001189624"/>
    </source>
</evidence>
<protein>
    <recommendedName>
        <fullName evidence="16">Cytochrome P450</fullName>
    </recommendedName>
</protein>
<dbReference type="GO" id="GO:0016020">
    <property type="term" value="C:membrane"/>
    <property type="evidence" value="ECO:0007669"/>
    <property type="project" value="UniProtKB-SubCell"/>
</dbReference>
<evidence type="ECO:0008006" key="16">
    <source>
        <dbReference type="Google" id="ProtNLM"/>
    </source>
</evidence>
<evidence type="ECO:0000256" key="6">
    <source>
        <dbReference type="ARBA" id="ARBA00022723"/>
    </source>
</evidence>
<keyword evidence="7" id="KW-1133">Transmembrane helix</keyword>
<keyword evidence="15" id="KW-1185">Reference proteome</keyword>
<keyword evidence="9 12" id="KW-0408">Iron</keyword>
<dbReference type="InterPro" id="IPR051103">
    <property type="entry name" value="Plant_metabolite_P450s"/>
</dbReference>
<evidence type="ECO:0000256" key="4">
    <source>
        <dbReference type="ARBA" id="ARBA00022617"/>
    </source>
</evidence>
<dbReference type="CDD" id="cd11075">
    <property type="entry name" value="CYP77_89"/>
    <property type="match status" value="1"/>
</dbReference>
<comment type="cofactor">
    <cofactor evidence="1 12">
        <name>heme</name>
        <dbReference type="ChEBI" id="CHEBI:30413"/>
    </cofactor>
</comment>
<dbReference type="FunFam" id="1.10.630.10:FF:000012">
    <property type="entry name" value="Cytochrome P450 family protein"/>
    <property type="match status" value="1"/>
</dbReference>
<dbReference type="Gene3D" id="1.10.630.10">
    <property type="entry name" value="Cytochrome P450"/>
    <property type="match status" value="1"/>
</dbReference>
<dbReference type="PRINTS" id="PR00463">
    <property type="entry name" value="EP450I"/>
</dbReference>
<comment type="subcellular location">
    <subcellularLocation>
        <location evidence="2">Membrane</location>
        <topology evidence="2">Single-pass membrane protein</topology>
    </subcellularLocation>
</comment>
<dbReference type="Gramene" id="rna-AYBTSS11_LOCUS9497">
    <property type="protein sequence ID" value="CAJ1940045.1"/>
    <property type="gene ID" value="gene-AYBTSS11_LOCUS9497"/>
</dbReference>
<proteinExistence type="inferred from homology"/>
<evidence type="ECO:0000256" key="9">
    <source>
        <dbReference type="ARBA" id="ARBA00023004"/>
    </source>
</evidence>
<evidence type="ECO:0000256" key="7">
    <source>
        <dbReference type="ARBA" id="ARBA00022989"/>
    </source>
</evidence>
<dbReference type="SUPFAM" id="SSF48264">
    <property type="entry name" value="Cytochrome P450"/>
    <property type="match status" value="1"/>
</dbReference>
<evidence type="ECO:0000256" key="10">
    <source>
        <dbReference type="ARBA" id="ARBA00023033"/>
    </source>
</evidence>
<keyword evidence="5" id="KW-0812">Transmembrane</keyword>
<dbReference type="InterPro" id="IPR036396">
    <property type="entry name" value="Cyt_P450_sf"/>
</dbReference>
<keyword evidence="11" id="KW-0472">Membrane</keyword>
<dbReference type="PRINTS" id="PR00385">
    <property type="entry name" value="P450"/>
</dbReference>
<keyword evidence="4 12" id="KW-0349">Heme</keyword>
<keyword evidence="6 12" id="KW-0479">Metal-binding</keyword>
<dbReference type="AlphaFoldDB" id="A0AA86S301"/>
<dbReference type="PANTHER" id="PTHR24298:SF800">
    <property type="entry name" value="CYTOCHROME P450 89A2-RELATED"/>
    <property type="match status" value="1"/>
</dbReference>
<evidence type="ECO:0000256" key="2">
    <source>
        <dbReference type="ARBA" id="ARBA00004167"/>
    </source>
</evidence>
<dbReference type="Pfam" id="PF00067">
    <property type="entry name" value="p450"/>
    <property type="match status" value="1"/>
</dbReference>
<gene>
    <name evidence="14" type="ORF">AYBTSS11_LOCUS9497</name>
</gene>
<sequence>MEIFWFIILLSLWVWMLFIKSLISVPLPPGPLHIPIVTNITNILWLRRSLSELEQILRNLHAKHGPIFTLHFWFDPNIFIVDSSLAHQALVQNGDVFANRPTTLSYKNATADQLNISSSSYGHTWRLLRRNLASVMLHPSRSNSFSGTRKRVLHDLLNRLKTDAEKHHSFVKLREHVQHALFSLLVFMCFGEAVVEDKIRDIKHVQRSLILGLNRFGVLHFLPKVFTRMLFRKRWQELLDIRNAQKNAFTQLIRARKSVRDGGVICYVDTLLELRLHEEENRELDEGEVVALCSEFLTAGTDTTSTALEWVMANLVKHAHVQQKVVEEIGEVIGDREEKEVKDEDLKKLVYVKAVVLEGLRLHPPTHFLLPHAVTEDVLLNGYMVPKNASVNFMVAEMGWNPRMWEDPMTFKPERFLSSEFEGFDIVGRKEIKMMPFGVGRRVCPAYHLAMHHLEYFVANLVWSFEWKALHGDTVDLSRKQEFTMVMKHPLQAQIYSRF</sequence>
<evidence type="ECO:0000256" key="12">
    <source>
        <dbReference type="PIRSR" id="PIRSR602401-1"/>
    </source>
</evidence>
<dbReference type="GO" id="GO:0016709">
    <property type="term" value="F:oxidoreductase activity, acting on paired donors, with incorporation or reduction of molecular oxygen, NAD(P)H as one donor, and incorporation of one atom of oxygen"/>
    <property type="evidence" value="ECO:0007669"/>
    <property type="project" value="TreeGrafter"/>
</dbReference>
<reference evidence="14" key="1">
    <citation type="submission" date="2023-10" db="EMBL/GenBank/DDBJ databases">
        <authorList>
            <person name="Domelevo Entfellner J.-B."/>
        </authorList>
    </citation>
    <scope>NUCLEOTIDE SEQUENCE</scope>
</reference>
<dbReference type="PROSITE" id="PS00086">
    <property type="entry name" value="CYTOCHROME_P450"/>
    <property type="match status" value="1"/>
</dbReference>
<evidence type="ECO:0000256" key="1">
    <source>
        <dbReference type="ARBA" id="ARBA00001971"/>
    </source>
</evidence>
<organism evidence="14 15">
    <name type="scientific">Sphenostylis stenocarpa</name>
    <dbReference type="NCBI Taxonomy" id="92480"/>
    <lineage>
        <taxon>Eukaryota</taxon>
        <taxon>Viridiplantae</taxon>
        <taxon>Streptophyta</taxon>
        <taxon>Embryophyta</taxon>
        <taxon>Tracheophyta</taxon>
        <taxon>Spermatophyta</taxon>
        <taxon>Magnoliopsida</taxon>
        <taxon>eudicotyledons</taxon>
        <taxon>Gunneridae</taxon>
        <taxon>Pentapetalae</taxon>
        <taxon>rosids</taxon>
        <taxon>fabids</taxon>
        <taxon>Fabales</taxon>
        <taxon>Fabaceae</taxon>
        <taxon>Papilionoideae</taxon>
        <taxon>50 kb inversion clade</taxon>
        <taxon>NPAAA clade</taxon>
        <taxon>indigoferoid/millettioid clade</taxon>
        <taxon>Phaseoleae</taxon>
        <taxon>Sphenostylis</taxon>
    </lineage>
</organism>
<dbReference type="PANTHER" id="PTHR24298">
    <property type="entry name" value="FLAVONOID 3'-MONOOXYGENASE-RELATED"/>
    <property type="match status" value="1"/>
</dbReference>
<evidence type="ECO:0000256" key="5">
    <source>
        <dbReference type="ARBA" id="ARBA00022692"/>
    </source>
</evidence>